<keyword evidence="3" id="KW-0611">Plant defense</keyword>
<dbReference type="EMBL" id="JAAGAX010000010">
    <property type="protein sequence ID" value="KAF2300064.1"/>
    <property type="molecule type" value="Genomic_DNA"/>
</dbReference>
<feature type="domain" description="NB-ARC" evidence="5">
    <location>
        <begin position="163"/>
        <end position="235"/>
    </location>
</feature>
<keyword evidence="2" id="KW-0547">Nucleotide-binding</keyword>
<keyword evidence="1" id="KW-0677">Repeat</keyword>
<dbReference type="Gene3D" id="3.40.50.300">
    <property type="entry name" value="P-loop containing nucleotide triphosphate hydrolases"/>
    <property type="match status" value="1"/>
</dbReference>
<name>A0A6A6LGB9_HEVBR</name>
<dbReference type="SUPFAM" id="SSF52540">
    <property type="entry name" value="P-loop containing nucleoside triphosphate hydrolases"/>
    <property type="match status" value="1"/>
</dbReference>
<evidence type="ECO:0000313" key="7">
    <source>
        <dbReference type="EMBL" id="KAF2300064.1"/>
    </source>
</evidence>
<proteinExistence type="predicted"/>
<dbReference type="InterPro" id="IPR041118">
    <property type="entry name" value="Rx_N"/>
</dbReference>
<organism evidence="7 8">
    <name type="scientific">Hevea brasiliensis</name>
    <name type="common">Para rubber tree</name>
    <name type="synonym">Siphonia brasiliensis</name>
    <dbReference type="NCBI Taxonomy" id="3981"/>
    <lineage>
        <taxon>Eukaryota</taxon>
        <taxon>Viridiplantae</taxon>
        <taxon>Streptophyta</taxon>
        <taxon>Embryophyta</taxon>
        <taxon>Tracheophyta</taxon>
        <taxon>Spermatophyta</taxon>
        <taxon>Magnoliopsida</taxon>
        <taxon>eudicotyledons</taxon>
        <taxon>Gunneridae</taxon>
        <taxon>Pentapetalae</taxon>
        <taxon>rosids</taxon>
        <taxon>fabids</taxon>
        <taxon>Malpighiales</taxon>
        <taxon>Euphorbiaceae</taxon>
        <taxon>Crotonoideae</taxon>
        <taxon>Micrandreae</taxon>
        <taxon>Hevea</taxon>
    </lineage>
</organism>
<sequence>MSVGEAYLGALLAALFTVLTSRDFLNFARREGISKKLDMWRKTLSMIEEVLVDAEEELTERAVKVWLDDLRDLAYDLEDLLDEFATESLRRTLMEGDQIKVAVAQVLSLLDFHLLDSREVLGHQVVRYGRNHLVHLFQMNLPFMVEMKIKEDIDLLLREESSDQDANFRVIPIVGMGGIGKTTLAQHVYHDEAVLEYFHPKAWVCVSDDFDVMRIAKAILESITCHPCDLKEYNEFRSEGGISWEKVFAGFG</sequence>
<gene>
    <name evidence="7" type="ORF">GH714_007861</name>
</gene>
<protein>
    <recommendedName>
        <fullName evidence="9">Rx N-terminal domain-containing protein</fullName>
    </recommendedName>
</protein>
<keyword evidence="4" id="KW-0067">ATP-binding</keyword>
<feature type="domain" description="Disease resistance N-terminal" evidence="6">
    <location>
        <begin position="8"/>
        <end position="92"/>
    </location>
</feature>
<dbReference type="GO" id="GO:0005524">
    <property type="term" value="F:ATP binding"/>
    <property type="evidence" value="ECO:0007669"/>
    <property type="project" value="UniProtKB-KW"/>
</dbReference>
<dbReference type="Gene3D" id="1.20.5.4130">
    <property type="match status" value="1"/>
</dbReference>
<dbReference type="GO" id="GO:0006952">
    <property type="term" value="P:defense response"/>
    <property type="evidence" value="ECO:0007669"/>
    <property type="project" value="UniProtKB-KW"/>
</dbReference>
<evidence type="ECO:0000256" key="4">
    <source>
        <dbReference type="ARBA" id="ARBA00022840"/>
    </source>
</evidence>
<reference evidence="7 8" key="1">
    <citation type="journal article" date="2020" name="Mol. Plant">
        <title>The Chromosome-Based Rubber Tree Genome Provides New Insights into Spurge Genome Evolution and Rubber Biosynthesis.</title>
        <authorList>
            <person name="Liu J."/>
            <person name="Shi C."/>
            <person name="Shi C.C."/>
            <person name="Li W."/>
            <person name="Zhang Q.J."/>
            <person name="Zhang Y."/>
            <person name="Li K."/>
            <person name="Lu H.F."/>
            <person name="Shi C."/>
            <person name="Zhu S.T."/>
            <person name="Xiao Z.Y."/>
            <person name="Nan H."/>
            <person name="Yue Y."/>
            <person name="Zhu X.G."/>
            <person name="Wu Y."/>
            <person name="Hong X.N."/>
            <person name="Fan G.Y."/>
            <person name="Tong Y."/>
            <person name="Zhang D."/>
            <person name="Mao C.L."/>
            <person name="Liu Y.L."/>
            <person name="Hao S.J."/>
            <person name="Liu W.Q."/>
            <person name="Lv M.Q."/>
            <person name="Zhang H.B."/>
            <person name="Liu Y."/>
            <person name="Hu-Tang G.R."/>
            <person name="Wang J.P."/>
            <person name="Wang J.H."/>
            <person name="Sun Y.H."/>
            <person name="Ni S.B."/>
            <person name="Chen W.B."/>
            <person name="Zhang X.C."/>
            <person name="Jiao Y.N."/>
            <person name="Eichler E.E."/>
            <person name="Li G.H."/>
            <person name="Liu X."/>
            <person name="Gao L.Z."/>
        </authorList>
    </citation>
    <scope>NUCLEOTIDE SEQUENCE [LARGE SCALE GENOMIC DNA]</scope>
    <source>
        <strain evidence="8">cv. GT1</strain>
        <tissue evidence="7">Leaf</tissue>
    </source>
</reference>
<accession>A0A6A6LGB9</accession>
<dbReference type="PANTHER" id="PTHR36766:SF40">
    <property type="entry name" value="DISEASE RESISTANCE PROTEIN RGA3"/>
    <property type="match status" value="1"/>
</dbReference>
<evidence type="ECO:0000256" key="2">
    <source>
        <dbReference type="ARBA" id="ARBA00022741"/>
    </source>
</evidence>
<dbReference type="PANTHER" id="PTHR36766">
    <property type="entry name" value="PLANT BROAD-SPECTRUM MILDEW RESISTANCE PROTEIN RPW8"/>
    <property type="match status" value="1"/>
</dbReference>
<evidence type="ECO:0000259" key="5">
    <source>
        <dbReference type="Pfam" id="PF00931"/>
    </source>
</evidence>
<dbReference type="Proteomes" id="UP000467840">
    <property type="component" value="Chromosome 4"/>
</dbReference>
<evidence type="ECO:0000259" key="6">
    <source>
        <dbReference type="Pfam" id="PF18052"/>
    </source>
</evidence>
<dbReference type="InterPro" id="IPR002182">
    <property type="entry name" value="NB-ARC"/>
</dbReference>
<keyword evidence="8" id="KW-1185">Reference proteome</keyword>
<evidence type="ECO:0000313" key="8">
    <source>
        <dbReference type="Proteomes" id="UP000467840"/>
    </source>
</evidence>
<comment type="caution">
    <text evidence="7">The sequence shown here is derived from an EMBL/GenBank/DDBJ whole genome shotgun (WGS) entry which is preliminary data.</text>
</comment>
<dbReference type="GO" id="GO:0043531">
    <property type="term" value="F:ADP binding"/>
    <property type="evidence" value="ECO:0007669"/>
    <property type="project" value="InterPro"/>
</dbReference>
<dbReference type="AlphaFoldDB" id="A0A6A6LGB9"/>
<dbReference type="InterPro" id="IPR027417">
    <property type="entry name" value="P-loop_NTPase"/>
</dbReference>
<dbReference type="Pfam" id="PF00931">
    <property type="entry name" value="NB-ARC"/>
    <property type="match status" value="1"/>
</dbReference>
<evidence type="ECO:0000256" key="1">
    <source>
        <dbReference type="ARBA" id="ARBA00022737"/>
    </source>
</evidence>
<evidence type="ECO:0008006" key="9">
    <source>
        <dbReference type="Google" id="ProtNLM"/>
    </source>
</evidence>
<dbReference type="Pfam" id="PF18052">
    <property type="entry name" value="Rx_N"/>
    <property type="match status" value="1"/>
</dbReference>
<evidence type="ECO:0000256" key="3">
    <source>
        <dbReference type="ARBA" id="ARBA00022821"/>
    </source>
</evidence>